<dbReference type="RefSeq" id="WP_379076547.1">
    <property type="nucleotide sequence ID" value="NZ_JBHULL010000007.1"/>
</dbReference>
<dbReference type="SMART" id="SM00028">
    <property type="entry name" value="TPR"/>
    <property type="match status" value="3"/>
</dbReference>
<evidence type="ECO:0000313" key="5">
    <source>
        <dbReference type="Proteomes" id="UP001597461"/>
    </source>
</evidence>
<protein>
    <submittedName>
        <fullName evidence="4">Tetratricopeptide repeat protein</fullName>
    </submittedName>
</protein>
<dbReference type="PANTHER" id="PTHR44943">
    <property type="entry name" value="CELLULOSE SYNTHASE OPERON PROTEIN C"/>
    <property type="match status" value="1"/>
</dbReference>
<gene>
    <name evidence="4" type="ORF">ACFSR6_06515</name>
</gene>
<sequence length="377" mass="44540">MEKADYFLKNKKAVYSEGINEKEFNSESYQTEILDFAEEIYFNNQHNYKTVYDHLLKKKLNDHQASQTITRLKNQIELRVNDFQEQLDTGVISEIKIVPNSEHVKGKVNADQIDRYIAYGAYQMERGDLENALELFNKALELDENATLAYANKGTLYYKKEEYEKAQEFYNKALSIEPNHVKILESKMDLLYDIMNETNEADFIDTVKLILKNDPKNPNALIYIVQIYLKGNDLDNALKSLTILFEDYFRENIVIRLLLDVFARLPKDRTLTEFENMKLQIRVNAHYQLEYCKGLHLKGIYAYDEAINVFEELNKLHEFSWNYYQIGIIKNLQGKTEECLSFLKNTLRLEPDLKDDMKQYPELQNLWTDPQFVMITK</sequence>
<evidence type="ECO:0000256" key="2">
    <source>
        <dbReference type="ARBA" id="ARBA00022803"/>
    </source>
</evidence>
<feature type="repeat" description="TPR" evidence="3">
    <location>
        <begin position="147"/>
        <end position="180"/>
    </location>
</feature>
<evidence type="ECO:0000256" key="3">
    <source>
        <dbReference type="PROSITE-ProRule" id="PRU00339"/>
    </source>
</evidence>
<name>A0ABW5MFZ8_9SPHI</name>
<dbReference type="InterPro" id="IPR019734">
    <property type="entry name" value="TPR_rpt"/>
</dbReference>
<dbReference type="Pfam" id="PF13181">
    <property type="entry name" value="TPR_8"/>
    <property type="match status" value="1"/>
</dbReference>
<proteinExistence type="predicted"/>
<dbReference type="InterPro" id="IPR051685">
    <property type="entry name" value="Ycf3/AcsC/BcsC/TPR_MFPF"/>
</dbReference>
<dbReference type="Pfam" id="PF00515">
    <property type="entry name" value="TPR_1"/>
    <property type="match status" value="1"/>
</dbReference>
<dbReference type="PROSITE" id="PS50293">
    <property type="entry name" value="TPR_REGION"/>
    <property type="match status" value="2"/>
</dbReference>
<dbReference type="NCBIfam" id="NF047558">
    <property type="entry name" value="TPR_END_plus"/>
    <property type="match status" value="1"/>
</dbReference>
<feature type="repeat" description="TPR" evidence="3">
    <location>
        <begin position="113"/>
        <end position="146"/>
    </location>
</feature>
<evidence type="ECO:0000256" key="1">
    <source>
        <dbReference type="ARBA" id="ARBA00022737"/>
    </source>
</evidence>
<dbReference type="Gene3D" id="1.25.40.10">
    <property type="entry name" value="Tetratricopeptide repeat domain"/>
    <property type="match status" value="2"/>
</dbReference>
<keyword evidence="5" id="KW-1185">Reference proteome</keyword>
<dbReference type="PANTHER" id="PTHR44943:SF8">
    <property type="entry name" value="TPR REPEAT-CONTAINING PROTEIN MJ0263"/>
    <property type="match status" value="1"/>
</dbReference>
<reference evidence="5" key="1">
    <citation type="journal article" date="2019" name="Int. J. Syst. Evol. Microbiol.">
        <title>The Global Catalogue of Microorganisms (GCM) 10K type strain sequencing project: providing services to taxonomists for standard genome sequencing and annotation.</title>
        <authorList>
            <consortium name="The Broad Institute Genomics Platform"/>
            <consortium name="The Broad Institute Genome Sequencing Center for Infectious Disease"/>
            <person name="Wu L."/>
            <person name="Ma J."/>
        </authorList>
    </citation>
    <scope>NUCLEOTIDE SEQUENCE [LARGE SCALE GENOMIC DNA]</scope>
    <source>
        <strain evidence="5">KCTC 42866</strain>
    </source>
</reference>
<dbReference type="EMBL" id="JBHULL010000007">
    <property type="protein sequence ID" value="MFD2582132.1"/>
    <property type="molecule type" value="Genomic_DNA"/>
</dbReference>
<comment type="caution">
    <text evidence="4">The sequence shown here is derived from an EMBL/GenBank/DDBJ whole genome shotgun (WGS) entry which is preliminary data.</text>
</comment>
<dbReference type="Proteomes" id="UP001597461">
    <property type="component" value="Unassembled WGS sequence"/>
</dbReference>
<dbReference type="PROSITE" id="PS50005">
    <property type="entry name" value="TPR"/>
    <property type="match status" value="2"/>
</dbReference>
<evidence type="ECO:0000313" key="4">
    <source>
        <dbReference type="EMBL" id="MFD2582132.1"/>
    </source>
</evidence>
<dbReference type="InterPro" id="IPR011990">
    <property type="entry name" value="TPR-like_helical_dom_sf"/>
</dbReference>
<dbReference type="SUPFAM" id="SSF48452">
    <property type="entry name" value="TPR-like"/>
    <property type="match status" value="1"/>
</dbReference>
<keyword evidence="1" id="KW-0677">Repeat</keyword>
<accession>A0ABW5MFZ8</accession>
<organism evidence="4 5">
    <name type="scientific">Pedobacter vanadiisoli</name>
    <dbReference type="NCBI Taxonomy" id="1761975"/>
    <lineage>
        <taxon>Bacteria</taxon>
        <taxon>Pseudomonadati</taxon>
        <taxon>Bacteroidota</taxon>
        <taxon>Sphingobacteriia</taxon>
        <taxon>Sphingobacteriales</taxon>
        <taxon>Sphingobacteriaceae</taxon>
        <taxon>Pedobacter</taxon>
    </lineage>
</organism>
<keyword evidence="2 3" id="KW-0802">TPR repeat</keyword>